<dbReference type="EMBL" id="JAFEUZ010000006">
    <property type="protein sequence ID" value="KAG5486743.1"/>
    <property type="molecule type" value="Genomic_DNA"/>
</dbReference>
<dbReference type="GO" id="GO:0004722">
    <property type="term" value="F:protein serine/threonine phosphatase activity"/>
    <property type="evidence" value="ECO:0007669"/>
    <property type="project" value="UniProtKB-EC"/>
</dbReference>
<keyword evidence="9" id="KW-1185">Reference proteome</keyword>
<feature type="region of interest" description="Disordered" evidence="6">
    <location>
        <begin position="1521"/>
        <end position="1555"/>
    </location>
</feature>
<feature type="region of interest" description="Disordered" evidence="6">
    <location>
        <begin position="1879"/>
        <end position="1940"/>
    </location>
</feature>
<name>A0A836L2V9_9TRYP</name>
<dbReference type="RefSeq" id="XP_067181200.1">
    <property type="nucleotide sequence ID" value="XM_067325344.1"/>
</dbReference>
<proteinExistence type="inferred from homology"/>
<dbReference type="Pfam" id="PF00481">
    <property type="entry name" value="PP2C"/>
    <property type="match status" value="2"/>
</dbReference>
<feature type="region of interest" description="Disordered" evidence="6">
    <location>
        <begin position="2024"/>
        <end position="2048"/>
    </location>
</feature>
<dbReference type="SUPFAM" id="SSF81606">
    <property type="entry name" value="PP2C-like"/>
    <property type="match status" value="2"/>
</dbReference>
<dbReference type="KEGG" id="lmat:92517856"/>
<dbReference type="Gene3D" id="3.60.40.10">
    <property type="entry name" value="PPM-type phosphatase domain"/>
    <property type="match status" value="2"/>
</dbReference>
<dbReference type="CDD" id="cd00143">
    <property type="entry name" value="PP2Cc"/>
    <property type="match status" value="1"/>
</dbReference>
<sequence length="2143" mass="218426">MEQPLALPIPQLIEAPVACGAAFAASGGAADREEAAAAAATSAHAVTRPVHKLLPGHLASAAHDSSAAPNPIHSLAASSTVVVARCASRGPTHGSSSSSVNRSGRWLSRSSSPVQTTSTSAVMVPPGGRIDCEVAASALYTGEDSGSTACLCEDEEACRGCRASHRCIDLFSSPSPSPASSVGATAACARGPPPHPFPAVGAELANVGGSSGSRAASLVDAAAAPLLAPVSPSSAMGLSKGTAEAPLSDELAAIAVTGRECHDPHVAAPAAVHDDAITATGASRGVAPSSPLTRRMGSQLLDDGTYDAQRLQTNLEEDGGRPETAKGVSLLELLTRASSTREGLGAVSAGEAASPHPDMDTCAQVEGSAALSQALDAPLHDLLSTIHSPKTEDFSRDGAARAAHVEGVDAGEQTQTPAFCALSLPRGLAGDDAAPRARHSELWKPTVLRSRSRSSTATALVSSQRTVQDIDSDDRDAPSLILHGLVASRVPRRGVRLRGRSAASSGAPAASMYSTPLLPLSESGSGGSGELFSTQLPAEPSGGALSTSIDAVVAAAASARAHSGSVTRDTPLLDSLRVAFSPCPSRIAPCFSLVPCPATSRVSSWVSASARIVPQQWRDHVQARMRAAVGSESRASPATKAALALHAAGGRVWSCQQPLHTAQAGGNSHNVSVARGSAWDAASEAPLQDWQPLQSRRSDCGGAANVAVAPLSLSASSLRAAADLSEGVPEVRRGQVSPPQHEVLAHAGSNAGGAPAATLPLDVAVPRPNPAFGDTTPSPVLQLRQPPGRARNSPDLVGNAAWSLPQASPAAQAPSPSPPPRQAEPHCLLCPKHSQDDGTGGRGASLRLPRPLSAPEPLFAAFVPWAAVERSGGRAGVDSSAAAVTTRRCGAMCTSPSMITRAAARVHRTSSSALSRAAHWPASYTPLRSAARARLAQAGGEDACGGTLWSPASVTTAHRHEGGIPHSPAKPSVYSPGAQPSCSSSLSHRRLLPSTVVNSFESPPASPRKCLRHCRSAQFESRWTSAEGAPARGLSPLNMDFHADAAGCWALDEVSETASALLAGACGEGPVSSCSTPPPRPPFPLSSQHAPACGAPFREEGACPWNTALTSAGSTLQASPTLPHGGPSAAPAKAVMTPLWAPSRGASPVAVAAASGLGSQCGAKPTCRRMRRSPCSAAFDEAPADGDGHVHFGVESELCRLQRAPNVFAPSPSSLSSTLPAFAEGAARALQQPAPSALHIDSESGRAGSSEAGRCSVYVASTLLLAPPPPLLVERSADRFSSAKASPLGHVSVPPAAATGAAAARATASAPHSSSLRYAREANTSLAAMMAVREDLGDADGIFAPIERGDTQTGVSGALDTAKDAAAAAAEGASARRSAALPAASPATQFQYAFSSLRGCRNRQEDSVMIVTELPVRFCGDATAASSAFAGHAAPASSWECSGASAQCGAAATDKDAGPAETTDSTAAKAVRDATTREITSEPCEVVFSCFGVFDGHCGDTVASLASQLFPEHFEHALQTHPSLSELNQRESRGAPHRTGSSAEASLAEEECGHDENPPAEAVVLQRIVSAALVQALVHLDLTLFDVLHDAKQGSSAHCRDGGSTATVAALFKSPASAASCDSDTRSVVGGCKSGNRLSATGDGSVPFASGDSAVYSTSAPFDRPWEQEERDKATAPPPRAARAEETYRLCIANLGDSRAVIGNLQTGELLLSTTDHRAAAHPSEAARIRAAGGVVEFGRVDGTLDVTRGLGDYRYKVAPAQWWASAPAASAPSTAASVSLAASAAATTTPTAAAFTVIGRSSSATAPTTTSPSRAQGVLGSVPPASGPRQSDASEGDAAVRSLRWESNSPTPLRSLVRDIVDDGSAADSTLYSFRRAECAEEGPQPASAPQSKESPPSGAAGRWLDARTAPEQPPQPALLPNPSPPILPSPLSLGSPLASTSAGMLTDNAVSNIADVYEWEVGRGEVLIMASDGVWDRMSSEDVLTFVRHELAMATEPAHAAATRMMRSDDTRVEAASGVGIETGKSPRLDRVDAEERRAADGPSLSLGEVIGSTPLRHSSRSLERKSTSARHHPAALLCTPGGNGSAACGQDEGAAHSLVGTTGGSPCFFAVQAAARRLTEHVVHSLRSSDNTTVVIVVFG</sequence>
<feature type="region of interest" description="Disordered" evidence="6">
    <location>
        <begin position="957"/>
        <end position="986"/>
    </location>
</feature>
<keyword evidence="5" id="KW-0464">Manganese</keyword>
<dbReference type="PANTHER" id="PTHR13832">
    <property type="entry name" value="PROTEIN PHOSPHATASE 2C"/>
    <property type="match status" value="1"/>
</dbReference>
<organism evidence="8 9">
    <name type="scientific">Leishmania martiniquensis</name>
    <dbReference type="NCBI Taxonomy" id="1580590"/>
    <lineage>
        <taxon>Eukaryota</taxon>
        <taxon>Discoba</taxon>
        <taxon>Euglenozoa</taxon>
        <taxon>Kinetoplastea</taxon>
        <taxon>Metakinetoplastina</taxon>
        <taxon>Trypanosomatida</taxon>
        <taxon>Trypanosomatidae</taxon>
        <taxon>Leishmaniinae</taxon>
        <taxon>Leishmania</taxon>
    </lineage>
</organism>
<reference evidence="9" key="1">
    <citation type="journal article" date="2021" name="Microbiol. Resour. Announc.">
        <title>LGAAP: Leishmaniinae Genome Assembly and Annotation Pipeline.</title>
        <authorList>
            <person name="Almutairi H."/>
            <person name="Urbaniak M.D."/>
            <person name="Bates M.D."/>
            <person name="Jariyapan N."/>
            <person name="Kwakye-Nuako G."/>
            <person name="Thomaz-Soccol V."/>
            <person name="Al-Salem W.S."/>
            <person name="Dillon R.J."/>
            <person name="Bates P.A."/>
            <person name="Gatherer D."/>
        </authorList>
    </citation>
    <scope>NUCLEOTIDE SEQUENCE [LARGE SCALE GENOMIC DNA]</scope>
</reference>
<evidence type="ECO:0000259" key="7">
    <source>
        <dbReference type="PROSITE" id="PS51746"/>
    </source>
</evidence>
<dbReference type="InterPro" id="IPR015655">
    <property type="entry name" value="PP2C"/>
</dbReference>
<comment type="caution">
    <text evidence="8">The sequence shown here is derived from an EMBL/GenBank/DDBJ whole genome shotgun (WGS) entry which is preliminary data.</text>
</comment>
<evidence type="ECO:0000256" key="1">
    <source>
        <dbReference type="ARBA" id="ARBA00001936"/>
    </source>
</evidence>
<dbReference type="PANTHER" id="PTHR13832:SF565">
    <property type="entry name" value="AT28366P-RELATED"/>
    <property type="match status" value="1"/>
</dbReference>
<dbReference type="InterPro" id="IPR001932">
    <property type="entry name" value="PPM-type_phosphatase-like_dom"/>
</dbReference>
<dbReference type="PROSITE" id="PS51746">
    <property type="entry name" value="PPM_2"/>
    <property type="match status" value="1"/>
</dbReference>
<evidence type="ECO:0000313" key="9">
    <source>
        <dbReference type="Proteomes" id="UP000673552"/>
    </source>
</evidence>
<feature type="region of interest" description="Disordered" evidence="6">
    <location>
        <begin position="1659"/>
        <end position="1681"/>
    </location>
</feature>
<gene>
    <name evidence="8" type="ORF">LSCM1_07999</name>
</gene>
<evidence type="ECO:0000256" key="6">
    <source>
        <dbReference type="SAM" id="MobiDB-lite"/>
    </source>
</evidence>
<evidence type="ECO:0000256" key="5">
    <source>
        <dbReference type="ARBA" id="ARBA00023211"/>
    </source>
</evidence>
<feature type="compositionally biased region" description="Basic and acidic residues" evidence="6">
    <location>
        <begin position="2027"/>
        <end position="2042"/>
    </location>
</feature>
<protein>
    <recommendedName>
        <fullName evidence="4">protein-serine/threonine phosphatase</fullName>
        <ecNumber evidence="4">3.1.3.16</ecNumber>
    </recommendedName>
</protein>
<comment type="similarity">
    <text evidence="3">Belongs to the PP2C family.</text>
</comment>
<feature type="compositionally biased region" description="Pro residues" evidence="6">
    <location>
        <begin position="1913"/>
        <end position="1930"/>
    </location>
</feature>
<feature type="compositionally biased region" description="Low complexity" evidence="6">
    <location>
        <begin position="800"/>
        <end position="814"/>
    </location>
</feature>
<accession>A0A836L2V9</accession>
<evidence type="ECO:0000256" key="3">
    <source>
        <dbReference type="ARBA" id="ARBA00006702"/>
    </source>
</evidence>
<dbReference type="InterPro" id="IPR036457">
    <property type="entry name" value="PPM-type-like_dom_sf"/>
</dbReference>
<feature type="region of interest" description="Disordered" evidence="6">
    <location>
        <begin position="341"/>
        <end position="360"/>
    </location>
</feature>
<comment type="cofactor">
    <cofactor evidence="1">
        <name>Mn(2+)</name>
        <dbReference type="ChEBI" id="CHEBI:29035"/>
    </cofactor>
</comment>
<dbReference type="SMART" id="SM00332">
    <property type="entry name" value="PP2Cc"/>
    <property type="match status" value="1"/>
</dbReference>
<evidence type="ECO:0000313" key="8">
    <source>
        <dbReference type="EMBL" id="KAG5486743.1"/>
    </source>
</evidence>
<evidence type="ECO:0000256" key="2">
    <source>
        <dbReference type="ARBA" id="ARBA00001946"/>
    </source>
</evidence>
<feature type="region of interest" description="Disordered" evidence="6">
    <location>
        <begin position="1803"/>
        <end position="1847"/>
    </location>
</feature>
<feature type="compositionally biased region" description="Basic and acidic residues" evidence="6">
    <location>
        <begin position="1664"/>
        <end position="1674"/>
    </location>
</feature>
<feature type="region of interest" description="Disordered" evidence="6">
    <location>
        <begin position="767"/>
        <end position="845"/>
    </location>
</feature>
<feature type="compositionally biased region" description="Low complexity" evidence="6">
    <location>
        <begin position="1803"/>
        <end position="1814"/>
    </location>
</feature>
<feature type="compositionally biased region" description="Low complexity" evidence="6">
    <location>
        <begin position="1931"/>
        <end position="1940"/>
    </location>
</feature>
<reference evidence="9" key="2">
    <citation type="journal article" date="2021" name="Sci. Data">
        <title>Chromosome-scale genome sequencing, assembly and annotation of six genomes from subfamily Leishmaniinae.</title>
        <authorList>
            <person name="Almutairi H."/>
            <person name="Urbaniak M.D."/>
            <person name="Bates M.D."/>
            <person name="Jariyapan N."/>
            <person name="Kwakye-Nuako G."/>
            <person name="Thomaz Soccol V."/>
            <person name="Al-Salem W.S."/>
            <person name="Dillon R.J."/>
            <person name="Bates P.A."/>
            <person name="Gatherer D."/>
        </authorList>
    </citation>
    <scope>NUCLEOTIDE SEQUENCE [LARGE SCALE GENOMIC DNA]</scope>
</reference>
<dbReference type="OrthoDB" id="10264738at2759"/>
<evidence type="ECO:0000256" key="4">
    <source>
        <dbReference type="ARBA" id="ARBA00013081"/>
    </source>
</evidence>
<comment type="cofactor">
    <cofactor evidence="2">
        <name>Mg(2+)</name>
        <dbReference type="ChEBI" id="CHEBI:18420"/>
    </cofactor>
</comment>
<feature type="domain" description="PPM-type phosphatase" evidence="7">
    <location>
        <begin position="1470"/>
        <end position="2142"/>
    </location>
</feature>
<dbReference type="Proteomes" id="UP000673552">
    <property type="component" value="Unassembled WGS sequence"/>
</dbReference>
<feature type="compositionally biased region" description="Polar residues" evidence="6">
    <location>
        <begin position="108"/>
        <end position="121"/>
    </location>
</feature>
<dbReference type="EC" id="3.1.3.16" evidence="4"/>
<feature type="region of interest" description="Disordered" evidence="6">
    <location>
        <begin position="88"/>
        <end position="125"/>
    </location>
</feature>
<dbReference type="GeneID" id="92517856"/>